<name>A0ACB8JKQ2_CITSI</name>
<sequence>MACQCFRISRGIVIDLYSSFKDFPPDRPCFGVFTPEGGLRIIEVELNLVSEVLHTKDQVADSVRGIMSKFICFGSVVAALSVFYFQVEKHGFNDFDVGVTYTLFLGAMALEIISFFRLFFFFSDRTWSGSVSGPSVIKARPSNSYGIDKFFHITAITTYKEPLTKDLGVKVEEEFSLHTDPEIGIAIPSKPSHDPKEDIRIALRRKFTAEGDCTLTELDTKGDLIKFVKGLPKEYDYKFSFDITLTKILSDYMLYLLVLKPAILNYKANDIWKHSWILSQPDHLRNKRCFQHLKLDSEVRMLSMTFLPSQALENKKPAENSCGFLSSQVLTHGFLFESNKRMIRDEKHEECYDVKG</sequence>
<dbReference type="Proteomes" id="UP000829398">
    <property type="component" value="Chromosome 7"/>
</dbReference>
<evidence type="ECO:0000313" key="2">
    <source>
        <dbReference type="Proteomes" id="UP000829398"/>
    </source>
</evidence>
<organism evidence="1 2">
    <name type="scientific">Citrus sinensis</name>
    <name type="common">Sweet orange</name>
    <name type="synonym">Citrus aurantium var. sinensis</name>
    <dbReference type="NCBI Taxonomy" id="2711"/>
    <lineage>
        <taxon>Eukaryota</taxon>
        <taxon>Viridiplantae</taxon>
        <taxon>Streptophyta</taxon>
        <taxon>Embryophyta</taxon>
        <taxon>Tracheophyta</taxon>
        <taxon>Spermatophyta</taxon>
        <taxon>Magnoliopsida</taxon>
        <taxon>eudicotyledons</taxon>
        <taxon>Gunneridae</taxon>
        <taxon>Pentapetalae</taxon>
        <taxon>rosids</taxon>
        <taxon>malvids</taxon>
        <taxon>Sapindales</taxon>
        <taxon>Rutaceae</taxon>
        <taxon>Aurantioideae</taxon>
        <taxon>Citrus</taxon>
    </lineage>
</organism>
<evidence type="ECO:0000313" key="1">
    <source>
        <dbReference type="EMBL" id="KAH9718407.1"/>
    </source>
</evidence>
<protein>
    <submittedName>
        <fullName evidence="1">Uncharacterized protein</fullName>
    </submittedName>
</protein>
<comment type="caution">
    <text evidence="1">The sequence shown here is derived from an EMBL/GenBank/DDBJ whole genome shotgun (WGS) entry which is preliminary data.</text>
</comment>
<reference evidence="2" key="1">
    <citation type="journal article" date="2023" name="Hortic. Res.">
        <title>A chromosome-level phased genome enabling allele-level studies in sweet orange: a case study on citrus Huanglongbing tolerance.</title>
        <authorList>
            <person name="Wu B."/>
            <person name="Yu Q."/>
            <person name="Deng Z."/>
            <person name="Duan Y."/>
            <person name="Luo F."/>
            <person name="Gmitter F. Jr."/>
        </authorList>
    </citation>
    <scope>NUCLEOTIDE SEQUENCE [LARGE SCALE GENOMIC DNA]</scope>
    <source>
        <strain evidence="2">cv. Valencia</strain>
    </source>
</reference>
<dbReference type="EMBL" id="CM039176">
    <property type="protein sequence ID" value="KAH9718407.1"/>
    <property type="molecule type" value="Genomic_DNA"/>
</dbReference>
<gene>
    <name evidence="1" type="ORF">KPL71_022219</name>
</gene>
<accession>A0ACB8JKQ2</accession>
<proteinExistence type="predicted"/>
<keyword evidence="2" id="KW-1185">Reference proteome</keyword>